<dbReference type="RefSeq" id="XP_030373837.1">
    <property type="nucleotide sequence ID" value="XM_030517977.1"/>
</dbReference>
<feature type="region of interest" description="Disordered" evidence="1">
    <location>
        <begin position="779"/>
        <end position="808"/>
    </location>
</feature>
<feature type="compositionally biased region" description="Low complexity" evidence="1">
    <location>
        <begin position="1188"/>
        <end position="1202"/>
    </location>
</feature>
<feature type="region of interest" description="Disordered" evidence="1">
    <location>
        <begin position="712"/>
        <end position="742"/>
    </location>
</feature>
<protein>
    <submittedName>
        <fullName evidence="3">Nuclear pore complex protein DDB_G0274915 isoform X1</fullName>
    </submittedName>
</protein>
<feature type="compositionally biased region" description="Polar residues" evidence="1">
    <location>
        <begin position="296"/>
        <end position="316"/>
    </location>
</feature>
<reference evidence="3" key="1">
    <citation type="submission" date="2025-08" db="UniProtKB">
        <authorList>
            <consortium name="RefSeq"/>
        </authorList>
    </citation>
    <scope>IDENTIFICATION</scope>
    <source>
        <strain evidence="3">11010-0011.00</strain>
        <tissue evidence="3">Whole body</tissue>
    </source>
</reference>
<feature type="compositionally biased region" description="Low complexity" evidence="1">
    <location>
        <begin position="474"/>
        <end position="483"/>
    </location>
</feature>
<feature type="region of interest" description="Disordered" evidence="1">
    <location>
        <begin position="1253"/>
        <end position="1272"/>
    </location>
</feature>
<feature type="compositionally biased region" description="Low complexity" evidence="1">
    <location>
        <begin position="618"/>
        <end position="630"/>
    </location>
</feature>
<dbReference type="GeneID" id="115623578"/>
<accession>A0A6J2TFQ9</accession>
<feature type="region of interest" description="Disordered" evidence="1">
    <location>
        <begin position="30"/>
        <end position="81"/>
    </location>
</feature>
<feature type="compositionally biased region" description="Polar residues" evidence="1">
    <location>
        <begin position="361"/>
        <end position="372"/>
    </location>
</feature>
<feature type="compositionally biased region" description="Low complexity" evidence="1">
    <location>
        <begin position="373"/>
        <end position="389"/>
    </location>
</feature>
<feature type="region of interest" description="Disordered" evidence="1">
    <location>
        <begin position="610"/>
        <end position="663"/>
    </location>
</feature>
<feature type="region of interest" description="Disordered" evidence="1">
    <location>
        <begin position="1172"/>
        <end position="1234"/>
    </location>
</feature>
<dbReference type="OrthoDB" id="7765355at2759"/>
<feature type="region of interest" description="Disordered" evidence="1">
    <location>
        <begin position="1"/>
        <end position="20"/>
    </location>
</feature>
<feature type="compositionally biased region" description="Basic residues" evidence="1">
    <location>
        <begin position="1518"/>
        <end position="1527"/>
    </location>
</feature>
<feature type="region of interest" description="Disordered" evidence="1">
    <location>
        <begin position="361"/>
        <end position="395"/>
    </location>
</feature>
<evidence type="ECO:0000256" key="1">
    <source>
        <dbReference type="SAM" id="MobiDB-lite"/>
    </source>
</evidence>
<evidence type="ECO:0000313" key="3">
    <source>
        <dbReference type="RefSeq" id="XP_030373837.1"/>
    </source>
</evidence>
<feature type="region of interest" description="Disordered" evidence="1">
    <location>
        <begin position="1479"/>
        <end position="1527"/>
    </location>
</feature>
<feature type="compositionally biased region" description="Polar residues" evidence="1">
    <location>
        <begin position="717"/>
        <end position="742"/>
    </location>
</feature>
<sequence>MHRNTFTTERRFSLNTTSPHLTNPIAESTCINGTPIHRRPPLFNGLSPKQRSSSIPCLSPPKSSTTPKTKADQSLLRQMSSHSISRQKLNLSQIDPTIYADINSSGLASRVVKYHDGNGRNLHRSLSARNLYNRPVQSSPSQKLHSPLPYKTSIPKVPMTRIAPPERSFYCGNTLPSLLRSNSMIGLPKTCEELSRENRPIMHPPPQESEPTRSVLDALKEISRKRINTNDLQHQEQSKKSCNRAIDFADGLDRTSQQQPLMHHHPPHHLYHIAQPSSFKRQRELSVTVPLHPKYSQAQQQPLQSVYSASSPQKSPEQLAKRRNCSYNNDIASSLSSSRLHTHKRKLYDIRARVNNTISNGYASNATDMANDSTASVTSSSGSNSPENSLSDRHAAKIQRKQTTADLRLEQLGKSLSCHTPITPLPETPYTQEQTTAAAPAHRSISEPSQDPSKAQQTAETRPKPKLTLFNAQQRQHGVQAQQEPQKDLKSPDVESGEYSGIQFVKPKQQNSMSGSKNLSIERTHKTKLALMLSSLRGEIYQGEPLADEFDGANSSMTSPPTAPVTLSSPIKPILGKSTEQTSAATTEQTVKTTTTSALPTKPVILNVVTSSPPADKSAASTNTTSTTTTQPMFTFKTPPNPAAKSKNEEPNPSTSGSGGILSFKLGSSTEIATTTSVAAEAADTANKSASLTTTTGTIMSFINPVTATTKSTTVTQENNISTTTSAQSEENSGQTTSTSLSSMVPGIQTAAPAAAPKPLFAFGQTSVATFGAAATSSATTTTTATTSTTLPKSTFTFGNPSTSTTPTTAAAAPGFGGGTAVFSFGKPAAQTTTAAAATTATTTITSLGASTFSFGKPTTTTETMAPAPTTAPVFGSQPTSTFNFKSPTVTTSAAAATTESKPAFGFVSSTNVGFGTPNTTTTTTTMPTATPTTFGSGSFKTLPEPAKTFNFNAPPNATTVAAAAPSSTTAAATSSNSNLFSFGNSAKTETTTAQATPSIFSFGQTPATTTTATPFAFGTPAVGDSKNNGSSGTPAAFSFSSGATSSTNTDNNKPSGTQAAFAFGSVGEVGKDNKAPFSFGSAATASKTSVDGNDNKSHFAFGSAVPSNLTSVDNKDNKSPFAFGSGTNSANNKPAFAFGTGSTTSGTTSVDSAAKPSNNIFSFGGATTSSTATNSNGNNQANPSLFGATTSSTATNSNGNNQANPSLFGATSINNNASNNNNTSNSSPFSFGGVQKPTPIFGAATAQEPAKPFSFGGTAATTQSNIQSQPNTNGFSFAAVAKSQSNADPSSGTNIFGSTSATAAVKPGFNFGSPATPGNVTNAAPSQSFGSFSAAASASDPKNKPFAFGAAASNAATPAPPGGIGGSLFSSALAAAQNQPETRRGGFSFGNKSATVGAAAPSSNSNAPFAFGGAASNASSAPTQGGIGTKPFNFGASSQAPAPSTPAMGNGVPHIFGSGATPSAASGAAFTFGGLAQGGAPAASQPVPGTPQQMGGGAINGNNLFAPPPTTPENRPFRRATRRLQK</sequence>
<feature type="compositionally biased region" description="Polar residues" evidence="1">
    <location>
        <begin position="1260"/>
        <end position="1272"/>
    </location>
</feature>
<feature type="region of interest" description="Disordered" evidence="1">
    <location>
        <begin position="417"/>
        <end position="462"/>
    </location>
</feature>
<dbReference type="Proteomes" id="UP000504634">
    <property type="component" value="Unplaced"/>
</dbReference>
<keyword evidence="2" id="KW-1185">Reference proteome</keyword>
<feature type="compositionally biased region" description="Polar residues" evidence="1">
    <location>
        <begin position="47"/>
        <end position="56"/>
    </location>
</feature>
<feature type="region of interest" description="Disordered" evidence="1">
    <location>
        <begin position="474"/>
        <end position="497"/>
    </location>
</feature>
<evidence type="ECO:0000313" key="2">
    <source>
        <dbReference type="Proteomes" id="UP000504634"/>
    </source>
</evidence>
<organism evidence="2 3">
    <name type="scientific">Drosophila lebanonensis</name>
    <name type="common">Fruit fly</name>
    <name type="synonym">Scaptodrosophila lebanonensis</name>
    <dbReference type="NCBI Taxonomy" id="7225"/>
    <lineage>
        <taxon>Eukaryota</taxon>
        <taxon>Metazoa</taxon>
        <taxon>Ecdysozoa</taxon>
        <taxon>Arthropoda</taxon>
        <taxon>Hexapoda</taxon>
        <taxon>Insecta</taxon>
        <taxon>Pterygota</taxon>
        <taxon>Neoptera</taxon>
        <taxon>Endopterygota</taxon>
        <taxon>Diptera</taxon>
        <taxon>Brachycera</taxon>
        <taxon>Muscomorpha</taxon>
        <taxon>Ephydroidea</taxon>
        <taxon>Drosophilidae</taxon>
        <taxon>Scaptodrosophila</taxon>
    </lineage>
</organism>
<feature type="region of interest" description="Disordered" evidence="1">
    <location>
        <begin position="296"/>
        <end position="320"/>
    </location>
</feature>
<proteinExistence type="predicted"/>
<name>A0A6J2TFQ9_DROLE</name>
<feature type="compositionally biased region" description="Polar residues" evidence="1">
    <location>
        <begin position="446"/>
        <end position="460"/>
    </location>
</feature>
<feature type="compositionally biased region" description="Low complexity" evidence="1">
    <location>
        <begin position="1211"/>
        <end position="1228"/>
    </location>
</feature>
<gene>
    <name evidence="3" type="primary">LOC115623578</name>
</gene>